<feature type="domain" description="Penicillin-binding C-terminal" evidence="15">
    <location>
        <begin position="678"/>
        <end position="758"/>
    </location>
</feature>
<dbReference type="InterPro" id="IPR036950">
    <property type="entry name" value="PBP_transglycosylase"/>
</dbReference>
<keyword evidence="4" id="KW-0121">Carboxypeptidase</keyword>
<comment type="similarity">
    <text evidence="3">In the N-terminal section; belongs to the glycosyltransferase 51 family.</text>
</comment>
<evidence type="ECO:0000259" key="15">
    <source>
        <dbReference type="Pfam" id="PF06832"/>
    </source>
</evidence>
<dbReference type="SUPFAM" id="SSF56601">
    <property type="entry name" value="beta-lactamase/transpeptidase-like"/>
    <property type="match status" value="1"/>
</dbReference>
<evidence type="ECO:0000256" key="2">
    <source>
        <dbReference type="ARBA" id="ARBA00007090"/>
    </source>
</evidence>
<dbReference type="RefSeq" id="WP_341402537.1">
    <property type="nucleotide sequence ID" value="NZ_JBBUKT010000001.1"/>
</dbReference>
<dbReference type="SUPFAM" id="SSF53955">
    <property type="entry name" value="Lysozyme-like"/>
    <property type="match status" value="1"/>
</dbReference>
<feature type="domain" description="Glycosyl transferase family 51" evidence="14">
    <location>
        <begin position="59"/>
        <end position="215"/>
    </location>
</feature>
<dbReference type="InterPro" id="IPR050396">
    <property type="entry name" value="Glycosyltr_51/Transpeptidase"/>
</dbReference>
<dbReference type="InterPro" id="IPR001264">
    <property type="entry name" value="Glyco_trans_51"/>
</dbReference>
<evidence type="ECO:0000313" key="17">
    <source>
        <dbReference type="Proteomes" id="UP001371305"/>
    </source>
</evidence>
<dbReference type="Pfam" id="PF00912">
    <property type="entry name" value="Transgly"/>
    <property type="match status" value="1"/>
</dbReference>
<dbReference type="InterPro" id="IPR012338">
    <property type="entry name" value="Beta-lactam/transpept-like"/>
</dbReference>
<comment type="similarity">
    <text evidence="2">In the C-terminal section; belongs to the transpeptidase family.</text>
</comment>
<evidence type="ECO:0000256" key="3">
    <source>
        <dbReference type="ARBA" id="ARBA00007739"/>
    </source>
</evidence>
<keyword evidence="5" id="KW-0645">Protease</keyword>
<dbReference type="Gene3D" id="1.10.3810.10">
    <property type="entry name" value="Biosynthetic peptidoglycan transglycosylase-like"/>
    <property type="match status" value="1"/>
</dbReference>
<sequence length="763" mass="83320">MHPVRQKLKRWGRRAAIAVIALGVAWALLPKPDLYPDCSWSRIVRDRHGEVLHLSMAQDGAYRLKTSLADISPALVRATLAKEDRHYRWHPGVNPVALLRATWQAATGHPSGGASTITMQVARLRWKLETRSIGGKLVQIYHAIQLERHYSKDEILEAYLNLAPYGGNVEGAGAAAILWCGRPCAELTEREAFALSVIPQSPATRHPGRERDQSRLAAAQARLIQSLNADDPLRRDPLAAQFTLTPSSEPPHYAPHFCRNVMATNPSAAIDSTLDLRLQRILEQGIHARLERSEELGINNACAVLIHAPTREVLGYVGSANYDDRRISGMVDGLRARRSPGSALKPFIYGLALEQGLIHPRSLLMDAPLTFADYNPENFEREFMGPVSAREALLRSRNLPAVDLTRRLSGDGLYGFLKRGGISFKYPASHYGLSLALGGAGVTPLELANLYASLADDGRFRPLVFDTPQKPESTPVLLDEAARFLVLDMITGGSELGSDYEFTNTCPTLAWKTGTSHGFRDAWAAGVLGDYVLVVWMGDFSGRGNPALVARHCAAPLLFELFARLGLPDHPRKIPASVMTTDVCPQSGCLPGHHCPHRVSSWFIPGVSPIRPCELHREILVDTTSGLRVARDDGRPSLRREVCEFWPPDLLELFRKAGVPRREPPAPENGSATTEGLDPGSSPTILSPLAGRIYLTGSDHGIPLLAKSAAGVGRLYWFCGETFLGSGTTSDGPTWQPSAGTRTLRVVDDHGRGSAVSIVVQQR</sequence>
<evidence type="ECO:0000256" key="9">
    <source>
        <dbReference type="ARBA" id="ARBA00023268"/>
    </source>
</evidence>
<keyword evidence="17" id="KW-1185">Reference proteome</keyword>
<evidence type="ECO:0000256" key="11">
    <source>
        <dbReference type="ARBA" id="ARBA00049902"/>
    </source>
</evidence>
<gene>
    <name evidence="16" type="primary">pbpC</name>
    <name evidence="16" type="ORF">WKV53_01340</name>
</gene>
<dbReference type="InterPro" id="IPR009647">
    <property type="entry name" value="PBP_C"/>
</dbReference>
<dbReference type="InterPro" id="IPR011815">
    <property type="entry name" value="PBP_1c"/>
</dbReference>
<dbReference type="PANTHER" id="PTHR32282:SF15">
    <property type="entry name" value="PENICILLIN-BINDING PROTEIN 1C"/>
    <property type="match status" value="1"/>
</dbReference>
<proteinExistence type="inferred from homology"/>
<evidence type="ECO:0000259" key="14">
    <source>
        <dbReference type="Pfam" id="PF00912"/>
    </source>
</evidence>
<feature type="domain" description="Penicillin-binding protein transpeptidase" evidence="13">
    <location>
        <begin position="302"/>
        <end position="519"/>
    </location>
</feature>
<comment type="pathway">
    <text evidence="1">Cell wall biogenesis; peptidoglycan biosynthesis.</text>
</comment>
<accession>A0ABU9AN88</accession>
<keyword evidence="8" id="KW-0378">Hydrolase</keyword>
<evidence type="ECO:0000256" key="5">
    <source>
        <dbReference type="ARBA" id="ARBA00022670"/>
    </source>
</evidence>
<dbReference type="Pfam" id="PF00905">
    <property type="entry name" value="Transpeptidase"/>
    <property type="match status" value="1"/>
</dbReference>
<evidence type="ECO:0000256" key="1">
    <source>
        <dbReference type="ARBA" id="ARBA00004752"/>
    </source>
</evidence>
<dbReference type="InterPro" id="IPR023346">
    <property type="entry name" value="Lysozyme-like_dom_sf"/>
</dbReference>
<evidence type="ECO:0000256" key="8">
    <source>
        <dbReference type="ARBA" id="ARBA00022801"/>
    </source>
</evidence>
<dbReference type="InterPro" id="IPR001460">
    <property type="entry name" value="PCN-bd_Tpept"/>
</dbReference>
<evidence type="ECO:0000313" key="16">
    <source>
        <dbReference type="EMBL" id="MEK7949116.1"/>
    </source>
</evidence>
<evidence type="ECO:0000256" key="10">
    <source>
        <dbReference type="ARBA" id="ARBA00044770"/>
    </source>
</evidence>
<dbReference type="Gene3D" id="3.40.710.10">
    <property type="entry name" value="DD-peptidase/beta-lactamase superfamily"/>
    <property type="match status" value="1"/>
</dbReference>
<dbReference type="Pfam" id="PF06832">
    <property type="entry name" value="BiPBP_C"/>
    <property type="match status" value="1"/>
</dbReference>
<dbReference type="PANTHER" id="PTHR32282">
    <property type="entry name" value="BINDING PROTEIN TRANSPEPTIDASE, PUTATIVE-RELATED"/>
    <property type="match status" value="1"/>
</dbReference>
<feature type="region of interest" description="Disordered" evidence="12">
    <location>
        <begin position="657"/>
        <end position="682"/>
    </location>
</feature>
<comment type="catalytic activity">
    <reaction evidence="11">
        <text>[GlcNAc-(1-&gt;4)-Mur2Ac(oyl-L-Ala-gamma-D-Glu-L-Lys-D-Ala-D-Ala)](n)-di-trans,octa-cis-undecaprenyl diphosphate + beta-D-GlcNAc-(1-&gt;4)-Mur2Ac(oyl-L-Ala-gamma-D-Glu-L-Lys-D-Ala-D-Ala)-di-trans,octa-cis-undecaprenyl diphosphate = [GlcNAc-(1-&gt;4)-Mur2Ac(oyl-L-Ala-gamma-D-Glu-L-Lys-D-Ala-D-Ala)](n+1)-di-trans,octa-cis-undecaprenyl diphosphate + di-trans,octa-cis-undecaprenyl diphosphate + H(+)</text>
        <dbReference type="Rhea" id="RHEA:23708"/>
        <dbReference type="Rhea" id="RHEA-COMP:9602"/>
        <dbReference type="Rhea" id="RHEA-COMP:9603"/>
        <dbReference type="ChEBI" id="CHEBI:15378"/>
        <dbReference type="ChEBI" id="CHEBI:58405"/>
        <dbReference type="ChEBI" id="CHEBI:60033"/>
        <dbReference type="ChEBI" id="CHEBI:78435"/>
        <dbReference type="EC" id="2.4.99.28"/>
    </reaction>
</comment>
<keyword evidence="7" id="KW-0808">Transferase</keyword>
<keyword evidence="6" id="KW-0328">Glycosyltransferase</keyword>
<dbReference type="EMBL" id="JBBUKT010000001">
    <property type="protein sequence ID" value="MEK7949116.1"/>
    <property type="molecule type" value="Genomic_DNA"/>
</dbReference>
<keyword evidence="9" id="KW-0511">Multifunctional enzyme</keyword>
<evidence type="ECO:0000256" key="7">
    <source>
        <dbReference type="ARBA" id="ARBA00022679"/>
    </source>
</evidence>
<protein>
    <recommendedName>
        <fullName evidence="10">peptidoglycan glycosyltransferase</fullName>
        <ecNumber evidence="10">2.4.99.28</ecNumber>
    </recommendedName>
</protein>
<evidence type="ECO:0000256" key="4">
    <source>
        <dbReference type="ARBA" id="ARBA00022645"/>
    </source>
</evidence>
<evidence type="ECO:0000259" key="13">
    <source>
        <dbReference type="Pfam" id="PF00905"/>
    </source>
</evidence>
<dbReference type="EC" id="2.4.99.28" evidence="10"/>
<evidence type="ECO:0000256" key="6">
    <source>
        <dbReference type="ARBA" id="ARBA00022676"/>
    </source>
</evidence>
<dbReference type="Proteomes" id="UP001371305">
    <property type="component" value="Unassembled WGS sequence"/>
</dbReference>
<name>A0ABU9AN88_9BACT</name>
<organism evidence="16 17">
    <name type="scientific">Luteolibacter soli</name>
    <dbReference type="NCBI Taxonomy" id="3135280"/>
    <lineage>
        <taxon>Bacteria</taxon>
        <taxon>Pseudomonadati</taxon>
        <taxon>Verrucomicrobiota</taxon>
        <taxon>Verrucomicrobiia</taxon>
        <taxon>Verrucomicrobiales</taxon>
        <taxon>Verrucomicrobiaceae</taxon>
        <taxon>Luteolibacter</taxon>
    </lineage>
</organism>
<comment type="caution">
    <text evidence="16">The sequence shown here is derived from an EMBL/GenBank/DDBJ whole genome shotgun (WGS) entry which is preliminary data.</text>
</comment>
<reference evidence="16 17" key="1">
    <citation type="submission" date="2024-04" db="EMBL/GenBank/DDBJ databases">
        <title>Luteolibacter sp. isolated from soil.</title>
        <authorList>
            <person name="An J."/>
        </authorList>
    </citation>
    <scope>NUCLEOTIDE SEQUENCE [LARGE SCALE GENOMIC DNA]</scope>
    <source>
        <strain evidence="16 17">Y139</strain>
    </source>
</reference>
<dbReference type="NCBIfam" id="TIGR02073">
    <property type="entry name" value="PBP_1c"/>
    <property type="match status" value="1"/>
</dbReference>
<evidence type="ECO:0000256" key="12">
    <source>
        <dbReference type="SAM" id="MobiDB-lite"/>
    </source>
</evidence>